<dbReference type="OrthoDB" id="537915at2759"/>
<organism evidence="10">
    <name type="scientific">Gongylonema pulchrum</name>
    <dbReference type="NCBI Taxonomy" id="637853"/>
    <lineage>
        <taxon>Eukaryota</taxon>
        <taxon>Metazoa</taxon>
        <taxon>Ecdysozoa</taxon>
        <taxon>Nematoda</taxon>
        <taxon>Chromadorea</taxon>
        <taxon>Rhabditida</taxon>
        <taxon>Spirurina</taxon>
        <taxon>Spiruromorpha</taxon>
        <taxon>Spiruroidea</taxon>
        <taxon>Gongylonematidae</taxon>
        <taxon>Gongylonema</taxon>
    </lineage>
</organism>
<protein>
    <submittedName>
        <fullName evidence="10">PFK domain-containing protein</fullName>
    </submittedName>
</protein>
<dbReference type="Proteomes" id="UP000271098">
    <property type="component" value="Unassembled WGS sequence"/>
</dbReference>
<dbReference type="EMBL" id="UYRT01080277">
    <property type="protein sequence ID" value="VDN22413.1"/>
    <property type="molecule type" value="Genomic_DNA"/>
</dbReference>
<dbReference type="Gene3D" id="3.40.50.460">
    <property type="entry name" value="Phosphofructokinase domain"/>
    <property type="match status" value="1"/>
</dbReference>
<dbReference type="GO" id="GO:0061621">
    <property type="term" value="P:canonical glycolysis"/>
    <property type="evidence" value="ECO:0007669"/>
    <property type="project" value="TreeGrafter"/>
</dbReference>
<dbReference type="GO" id="GO:0070095">
    <property type="term" value="F:fructose-6-phosphate binding"/>
    <property type="evidence" value="ECO:0007669"/>
    <property type="project" value="TreeGrafter"/>
</dbReference>
<evidence type="ECO:0000313" key="8">
    <source>
        <dbReference type="EMBL" id="VDN22413.1"/>
    </source>
</evidence>
<dbReference type="GO" id="GO:0046872">
    <property type="term" value="F:metal ion binding"/>
    <property type="evidence" value="ECO:0007669"/>
    <property type="project" value="UniProtKB-KW"/>
</dbReference>
<dbReference type="GO" id="GO:0005945">
    <property type="term" value="C:6-phosphofructokinase complex"/>
    <property type="evidence" value="ECO:0007669"/>
    <property type="project" value="TreeGrafter"/>
</dbReference>
<gene>
    <name evidence="8" type="ORF">GPUH_LOCUS13501</name>
</gene>
<evidence type="ECO:0000313" key="9">
    <source>
        <dbReference type="Proteomes" id="UP000271098"/>
    </source>
</evidence>
<dbReference type="GO" id="GO:0006002">
    <property type="term" value="P:fructose 6-phosphate metabolic process"/>
    <property type="evidence" value="ECO:0007669"/>
    <property type="project" value="TreeGrafter"/>
</dbReference>
<dbReference type="InterPro" id="IPR035966">
    <property type="entry name" value="PKF_sf"/>
</dbReference>
<dbReference type="Pfam" id="PF00365">
    <property type="entry name" value="PFK"/>
    <property type="match status" value="2"/>
</dbReference>
<feature type="compositionally biased region" description="Basic and acidic residues" evidence="6">
    <location>
        <begin position="16"/>
        <end position="26"/>
    </location>
</feature>
<keyword evidence="9" id="KW-1185">Reference proteome</keyword>
<keyword evidence="3" id="KW-0418">Kinase</keyword>
<evidence type="ECO:0000256" key="2">
    <source>
        <dbReference type="ARBA" id="ARBA00022723"/>
    </source>
</evidence>
<keyword evidence="4" id="KW-0460">Magnesium</keyword>
<feature type="domain" description="Phosphofructokinase" evidence="7">
    <location>
        <begin position="127"/>
        <end position="199"/>
    </location>
</feature>
<dbReference type="GO" id="GO:0048029">
    <property type="term" value="F:monosaccharide binding"/>
    <property type="evidence" value="ECO:0007669"/>
    <property type="project" value="TreeGrafter"/>
</dbReference>
<evidence type="ECO:0000256" key="5">
    <source>
        <dbReference type="ARBA" id="ARBA00048070"/>
    </source>
</evidence>
<sequence length="214" mass="23442">MEQADDDIALGSPYETPHRTPRLSERADSIVPTAGREGFKIVPKCYRGRTMAVFTSGGDASGTIIGSARCKDFRERTGRMRAAENLIKHRITNLVCIGGDGSLTGANLFRQEWPDLVRQLLADGKITSEEAKHCANIQVMGRHCGYLALVAALASEADFCFIPEWPVPVEWPTVLCHKLQMMRDAGSRLNIVIVAEGGRFKELSETAGLHVDST</sequence>
<reference evidence="10" key="1">
    <citation type="submission" date="2016-06" db="UniProtKB">
        <authorList>
            <consortium name="WormBaseParasite"/>
        </authorList>
    </citation>
    <scope>IDENTIFICATION</scope>
</reference>
<evidence type="ECO:0000256" key="6">
    <source>
        <dbReference type="SAM" id="MobiDB-lite"/>
    </source>
</evidence>
<keyword evidence="2" id="KW-0479">Metal-binding</keyword>
<dbReference type="SUPFAM" id="SSF53784">
    <property type="entry name" value="Phosphofructokinase"/>
    <property type="match status" value="1"/>
</dbReference>
<accession>A0A183DXR0</accession>
<keyword evidence="1" id="KW-0808">Transferase</keyword>
<reference evidence="8 9" key="2">
    <citation type="submission" date="2018-11" db="EMBL/GenBank/DDBJ databases">
        <authorList>
            <consortium name="Pathogen Informatics"/>
        </authorList>
    </citation>
    <scope>NUCLEOTIDE SEQUENCE [LARGE SCALE GENOMIC DNA]</scope>
</reference>
<evidence type="ECO:0000313" key="10">
    <source>
        <dbReference type="WBParaSite" id="GPUH_0001351601-mRNA-1"/>
    </source>
</evidence>
<dbReference type="PANTHER" id="PTHR13697">
    <property type="entry name" value="PHOSPHOFRUCTOKINASE"/>
    <property type="match status" value="1"/>
</dbReference>
<dbReference type="Gene3D" id="3.40.50.450">
    <property type="match status" value="1"/>
</dbReference>
<dbReference type="GO" id="GO:0003872">
    <property type="term" value="F:6-phosphofructokinase activity"/>
    <property type="evidence" value="ECO:0007669"/>
    <property type="project" value="UniProtKB-EC"/>
</dbReference>
<dbReference type="UniPathway" id="UPA00109">
    <property type="reaction ID" value="UER00182"/>
</dbReference>
<name>A0A183DXR0_9BILA</name>
<comment type="catalytic activity">
    <reaction evidence="5">
        <text>beta-D-fructose 6-phosphate + ATP = beta-D-fructose 1,6-bisphosphate + ADP + H(+)</text>
        <dbReference type="Rhea" id="RHEA:16109"/>
        <dbReference type="ChEBI" id="CHEBI:15378"/>
        <dbReference type="ChEBI" id="CHEBI:30616"/>
        <dbReference type="ChEBI" id="CHEBI:32966"/>
        <dbReference type="ChEBI" id="CHEBI:57634"/>
        <dbReference type="ChEBI" id="CHEBI:456216"/>
        <dbReference type="EC" id="2.7.1.11"/>
    </reaction>
</comment>
<evidence type="ECO:0000256" key="1">
    <source>
        <dbReference type="ARBA" id="ARBA00022679"/>
    </source>
</evidence>
<feature type="domain" description="Phosphofructokinase" evidence="7">
    <location>
        <begin position="60"/>
        <end position="115"/>
    </location>
</feature>
<dbReference type="GO" id="GO:0016208">
    <property type="term" value="F:AMP binding"/>
    <property type="evidence" value="ECO:0007669"/>
    <property type="project" value="TreeGrafter"/>
</dbReference>
<evidence type="ECO:0000256" key="3">
    <source>
        <dbReference type="ARBA" id="ARBA00022777"/>
    </source>
</evidence>
<dbReference type="AlphaFoldDB" id="A0A183DXR0"/>
<dbReference type="GO" id="GO:0042802">
    <property type="term" value="F:identical protein binding"/>
    <property type="evidence" value="ECO:0007669"/>
    <property type="project" value="TreeGrafter"/>
</dbReference>
<feature type="region of interest" description="Disordered" evidence="6">
    <location>
        <begin position="1"/>
        <end position="26"/>
    </location>
</feature>
<evidence type="ECO:0000256" key="4">
    <source>
        <dbReference type="ARBA" id="ARBA00022842"/>
    </source>
</evidence>
<dbReference type="PANTHER" id="PTHR13697:SF4">
    <property type="entry name" value="ATP-DEPENDENT 6-PHOSPHOFRUCTOKINASE"/>
    <property type="match status" value="1"/>
</dbReference>
<dbReference type="GO" id="GO:0005524">
    <property type="term" value="F:ATP binding"/>
    <property type="evidence" value="ECO:0007669"/>
    <property type="project" value="TreeGrafter"/>
</dbReference>
<evidence type="ECO:0000259" key="7">
    <source>
        <dbReference type="Pfam" id="PF00365"/>
    </source>
</evidence>
<dbReference type="GO" id="GO:0030388">
    <property type="term" value="P:fructose 1,6-bisphosphate metabolic process"/>
    <property type="evidence" value="ECO:0007669"/>
    <property type="project" value="TreeGrafter"/>
</dbReference>
<proteinExistence type="predicted"/>
<dbReference type="WBParaSite" id="GPUH_0001351601-mRNA-1">
    <property type="protein sequence ID" value="GPUH_0001351601-mRNA-1"/>
    <property type="gene ID" value="GPUH_0001351601"/>
</dbReference>
<dbReference type="InterPro" id="IPR000023">
    <property type="entry name" value="Phosphofructokinase_dom"/>
</dbReference>